<dbReference type="EMBL" id="CT868661">
    <property type="protein sequence ID" value="CAK91066.1"/>
    <property type="molecule type" value="Genomic_DNA"/>
</dbReference>
<dbReference type="Gene3D" id="3.10.450.10">
    <property type="match status" value="1"/>
</dbReference>
<dbReference type="GeneID" id="5044248"/>
<dbReference type="AlphaFoldDB" id="A0E6Z9"/>
<dbReference type="SUPFAM" id="SSF54403">
    <property type="entry name" value="Cystatin/monellin"/>
    <property type="match status" value="1"/>
</dbReference>
<dbReference type="KEGG" id="ptm:GSPATT00023794001"/>
<evidence type="ECO:0000313" key="2">
    <source>
        <dbReference type="Proteomes" id="UP000000600"/>
    </source>
</evidence>
<evidence type="ECO:0000313" key="1">
    <source>
        <dbReference type="EMBL" id="CAK91066.1"/>
    </source>
</evidence>
<dbReference type="RefSeq" id="XP_001458463.1">
    <property type="nucleotide sequence ID" value="XM_001458426.1"/>
</dbReference>
<evidence type="ECO:0008006" key="3">
    <source>
        <dbReference type="Google" id="ProtNLM"/>
    </source>
</evidence>
<proteinExistence type="predicted"/>
<sequence>MITQAKRHFIENKIQKNQELLGGVRWQSPNNYKNDENYFQALEKAKQDFHKVCHLPNGVTWVKVEKVGLQIVQGRMWWFEVKLSDKKTYQMEVYQDLQDTFELDECNK</sequence>
<dbReference type="InParanoid" id="A0E6Z9"/>
<organism evidence="1 2">
    <name type="scientific">Paramecium tetraurelia</name>
    <dbReference type="NCBI Taxonomy" id="5888"/>
    <lineage>
        <taxon>Eukaryota</taxon>
        <taxon>Sar</taxon>
        <taxon>Alveolata</taxon>
        <taxon>Ciliophora</taxon>
        <taxon>Intramacronucleata</taxon>
        <taxon>Oligohymenophorea</taxon>
        <taxon>Peniculida</taxon>
        <taxon>Parameciidae</taxon>
        <taxon>Paramecium</taxon>
    </lineage>
</organism>
<keyword evidence="2" id="KW-1185">Reference proteome</keyword>
<dbReference type="HOGENOM" id="CLU_166442_0_0_1"/>
<dbReference type="OMA" id="WFEVKLS"/>
<name>A0E6Z9_PARTE</name>
<protein>
    <recommendedName>
        <fullName evidence="3">Cystatin domain-containing protein</fullName>
    </recommendedName>
</protein>
<gene>
    <name evidence="1" type="ORF">GSPATT00023794001</name>
</gene>
<accession>A0E6Z9</accession>
<reference evidence="1 2" key="1">
    <citation type="journal article" date="2006" name="Nature">
        <title>Global trends of whole-genome duplications revealed by the ciliate Paramecium tetraurelia.</title>
        <authorList>
            <consortium name="Genoscope"/>
            <person name="Aury J.-M."/>
            <person name="Jaillon O."/>
            <person name="Duret L."/>
            <person name="Noel B."/>
            <person name="Jubin C."/>
            <person name="Porcel B.M."/>
            <person name="Segurens B."/>
            <person name="Daubin V."/>
            <person name="Anthouard V."/>
            <person name="Aiach N."/>
            <person name="Arnaiz O."/>
            <person name="Billaut A."/>
            <person name="Beisson J."/>
            <person name="Blanc I."/>
            <person name="Bouhouche K."/>
            <person name="Camara F."/>
            <person name="Duharcourt S."/>
            <person name="Guigo R."/>
            <person name="Gogendeau D."/>
            <person name="Katinka M."/>
            <person name="Keller A.-M."/>
            <person name="Kissmehl R."/>
            <person name="Klotz C."/>
            <person name="Koll F."/>
            <person name="Le Moue A."/>
            <person name="Lepere C."/>
            <person name="Malinsky S."/>
            <person name="Nowacki M."/>
            <person name="Nowak J.K."/>
            <person name="Plattner H."/>
            <person name="Poulain J."/>
            <person name="Ruiz F."/>
            <person name="Serrano V."/>
            <person name="Zagulski M."/>
            <person name="Dessen P."/>
            <person name="Betermier M."/>
            <person name="Weissenbach J."/>
            <person name="Scarpelli C."/>
            <person name="Schachter V."/>
            <person name="Sperling L."/>
            <person name="Meyer E."/>
            <person name="Cohen J."/>
            <person name="Wincker P."/>
        </authorList>
    </citation>
    <scope>NUCLEOTIDE SEQUENCE [LARGE SCALE GENOMIC DNA]</scope>
    <source>
        <strain evidence="1 2">Stock d4-2</strain>
    </source>
</reference>
<dbReference type="OrthoDB" id="10317252at2759"/>
<dbReference type="InterPro" id="IPR046350">
    <property type="entry name" value="Cystatin_sf"/>
</dbReference>
<dbReference type="Proteomes" id="UP000000600">
    <property type="component" value="Unassembled WGS sequence"/>
</dbReference>